<sequence>MGWLNFSACMLFAGIITTNIVADRRREPTDGFRMFGLFRKVVAISSSSNDTSFKCLRATLTSYNLEEKKATYVWHLKARGEKPARNITFDIEGGDIPDQATYFVNNDRTRPHTAYYNYTDYENCMVMIVPYNDHDHCLLWVKRSVVHNVPQNCLDNYEETCEVRIPQYEHDLCGDDE</sequence>
<proteinExistence type="evidence at transcript level"/>
<feature type="signal peptide" evidence="1">
    <location>
        <begin position="1"/>
        <end position="22"/>
    </location>
</feature>
<protein>
    <submittedName>
        <fullName evidence="2">Putative lipocalin-5 1</fullName>
    </submittedName>
</protein>
<organism evidence="2">
    <name type="scientific">Amblyomma triste</name>
    <name type="common">Neotropical tick</name>
    <dbReference type="NCBI Taxonomy" id="251400"/>
    <lineage>
        <taxon>Eukaryota</taxon>
        <taxon>Metazoa</taxon>
        <taxon>Ecdysozoa</taxon>
        <taxon>Arthropoda</taxon>
        <taxon>Chelicerata</taxon>
        <taxon>Arachnida</taxon>
        <taxon>Acari</taxon>
        <taxon>Parasitiformes</taxon>
        <taxon>Ixodida</taxon>
        <taxon>Ixodoidea</taxon>
        <taxon>Ixodidae</taxon>
        <taxon>Amblyomminae</taxon>
        <taxon>Amblyomma</taxon>
    </lineage>
</organism>
<dbReference type="GO" id="GO:0030682">
    <property type="term" value="P:symbiont-mediated perturbation of host defenses"/>
    <property type="evidence" value="ECO:0007669"/>
    <property type="project" value="InterPro"/>
</dbReference>
<dbReference type="InterPro" id="IPR002970">
    <property type="entry name" value="Tick_his-bd"/>
</dbReference>
<dbReference type="Gene3D" id="2.40.128.20">
    <property type="match status" value="1"/>
</dbReference>
<dbReference type="SUPFAM" id="SSF50814">
    <property type="entry name" value="Lipocalins"/>
    <property type="match status" value="1"/>
</dbReference>
<name>A0A023GCN1_AMBTT</name>
<dbReference type="Pfam" id="PF02098">
    <property type="entry name" value="His_binding"/>
    <property type="match status" value="1"/>
</dbReference>
<evidence type="ECO:0000256" key="1">
    <source>
        <dbReference type="SAM" id="SignalP"/>
    </source>
</evidence>
<dbReference type="AlphaFoldDB" id="A0A023GCN1"/>
<accession>A0A023GCN1</accession>
<keyword evidence="1" id="KW-0732">Signal</keyword>
<dbReference type="EMBL" id="GBBM01004700">
    <property type="protein sequence ID" value="JAC30718.1"/>
    <property type="molecule type" value="mRNA"/>
</dbReference>
<evidence type="ECO:0000313" key="2">
    <source>
        <dbReference type="EMBL" id="JAC30718.1"/>
    </source>
</evidence>
<reference evidence="2" key="1">
    <citation type="submission" date="2014-03" db="EMBL/GenBank/DDBJ databases">
        <title>The sialotranscriptome of Amblyomma triste, Amblyomma parvum and Amblyomma cajennense ticks, uncovered by 454-based RNA-seq.</title>
        <authorList>
            <person name="Garcia G.R."/>
            <person name="Gardinassi L.G."/>
            <person name="Ribeiro J.M."/>
            <person name="Anatriello E."/>
            <person name="Ferreira B.R."/>
            <person name="Moreira H.N."/>
            <person name="Mafra C."/>
            <person name="Olegario M.M."/>
            <person name="Szabo P.J."/>
            <person name="Miranda-Santos I.K."/>
            <person name="Maruyama S.R."/>
        </authorList>
    </citation>
    <scope>NUCLEOTIDE SEQUENCE</scope>
    <source>
        <strain evidence="2">Mato Grasso do Sul</strain>
        <tissue evidence="2">Salivary glands</tissue>
    </source>
</reference>
<dbReference type="GO" id="GO:0043176">
    <property type="term" value="F:amine binding"/>
    <property type="evidence" value="ECO:0007669"/>
    <property type="project" value="InterPro"/>
</dbReference>
<feature type="chain" id="PRO_5001517105" evidence="1">
    <location>
        <begin position="23"/>
        <end position="177"/>
    </location>
</feature>
<dbReference type="InterPro" id="IPR012674">
    <property type="entry name" value="Calycin"/>
</dbReference>